<gene>
    <name evidence="7" type="ORF">SCLCIDRAFT_1207490</name>
</gene>
<dbReference type="InterPro" id="IPR006094">
    <property type="entry name" value="Oxid_FAD_bind_N"/>
</dbReference>
<dbReference type="STRING" id="1036808.A0A0C3EQW7"/>
<comment type="similarity">
    <text evidence="1">Belongs to the oxygen-dependent FAD-linked oxidoreductase family.</text>
</comment>
<keyword evidence="2" id="KW-0285">Flavoprotein</keyword>
<evidence type="ECO:0000313" key="8">
    <source>
        <dbReference type="Proteomes" id="UP000053989"/>
    </source>
</evidence>
<reference evidence="8" key="2">
    <citation type="submission" date="2015-01" db="EMBL/GenBank/DDBJ databases">
        <title>Evolutionary Origins and Diversification of the Mycorrhizal Mutualists.</title>
        <authorList>
            <consortium name="DOE Joint Genome Institute"/>
            <consortium name="Mycorrhizal Genomics Consortium"/>
            <person name="Kohler A."/>
            <person name="Kuo A."/>
            <person name="Nagy L.G."/>
            <person name="Floudas D."/>
            <person name="Copeland A."/>
            <person name="Barry K.W."/>
            <person name="Cichocki N."/>
            <person name="Veneault-Fourrey C."/>
            <person name="LaButti K."/>
            <person name="Lindquist E.A."/>
            <person name="Lipzen A."/>
            <person name="Lundell T."/>
            <person name="Morin E."/>
            <person name="Murat C."/>
            <person name="Riley R."/>
            <person name="Ohm R."/>
            <person name="Sun H."/>
            <person name="Tunlid A."/>
            <person name="Henrissat B."/>
            <person name="Grigoriev I.V."/>
            <person name="Hibbett D.S."/>
            <person name="Martin F."/>
        </authorList>
    </citation>
    <scope>NUCLEOTIDE SEQUENCE [LARGE SCALE GENOMIC DNA]</scope>
    <source>
        <strain evidence="8">Foug A</strain>
    </source>
</reference>
<evidence type="ECO:0000256" key="5">
    <source>
        <dbReference type="SAM" id="SignalP"/>
    </source>
</evidence>
<dbReference type="PANTHER" id="PTHR42973:SF13">
    <property type="entry name" value="FAD-BINDING PCMH-TYPE DOMAIN-CONTAINING PROTEIN"/>
    <property type="match status" value="1"/>
</dbReference>
<name>A0A0C3EQW7_9AGAM</name>
<feature type="signal peptide" evidence="5">
    <location>
        <begin position="1"/>
        <end position="22"/>
    </location>
</feature>
<dbReference type="InterPro" id="IPR050416">
    <property type="entry name" value="FAD-linked_Oxidoreductase"/>
</dbReference>
<dbReference type="GO" id="GO:0071949">
    <property type="term" value="F:FAD binding"/>
    <property type="evidence" value="ECO:0007669"/>
    <property type="project" value="InterPro"/>
</dbReference>
<protein>
    <recommendedName>
        <fullName evidence="6">FAD-binding PCMH-type domain-containing protein</fullName>
    </recommendedName>
</protein>
<dbReference type="Pfam" id="PF01565">
    <property type="entry name" value="FAD_binding_4"/>
    <property type="match status" value="1"/>
</dbReference>
<keyword evidence="4" id="KW-0560">Oxidoreductase</keyword>
<feature type="chain" id="PRO_5002163978" description="FAD-binding PCMH-type domain-containing protein" evidence="5">
    <location>
        <begin position="23"/>
        <end position="481"/>
    </location>
</feature>
<accession>A0A0C3EQW7</accession>
<feature type="domain" description="FAD-binding PCMH-type" evidence="6">
    <location>
        <begin position="61"/>
        <end position="230"/>
    </location>
</feature>
<dbReference type="PROSITE" id="PS51387">
    <property type="entry name" value="FAD_PCMH"/>
    <property type="match status" value="1"/>
</dbReference>
<dbReference type="PANTHER" id="PTHR42973">
    <property type="entry name" value="BINDING OXIDOREDUCTASE, PUTATIVE (AFU_ORTHOLOGUE AFUA_1G17690)-RELATED"/>
    <property type="match status" value="1"/>
</dbReference>
<organism evidence="7 8">
    <name type="scientific">Scleroderma citrinum Foug A</name>
    <dbReference type="NCBI Taxonomy" id="1036808"/>
    <lineage>
        <taxon>Eukaryota</taxon>
        <taxon>Fungi</taxon>
        <taxon>Dikarya</taxon>
        <taxon>Basidiomycota</taxon>
        <taxon>Agaricomycotina</taxon>
        <taxon>Agaricomycetes</taxon>
        <taxon>Agaricomycetidae</taxon>
        <taxon>Boletales</taxon>
        <taxon>Sclerodermatineae</taxon>
        <taxon>Sclerodermataceae</taxon>
        <taxon>Scleroderma</taxon>
    </lineage>
</organism>
<proteinExistence type="inferred from homology"/>
<dbReference type="Proteomes" id="UP000053989">
    <property type="component" value="Unassembled WGS sequence"/>
</dbReference>
<evidence type="ECO:0000256" key="1">
    <source>
        <dbReference type="ARBA" id="ARBA00005466"/>
    </source>
</evidence>
<evidence type="ECO:0000256" key="4">
    <source>
        <dbReference type="ARBA" id="ARBA00023002"/>
    </source>
</evidence>
<dbReference type="HOGENOM" id="CLU_018354_1_0_1"/>
<keyword evidence="8" id="KW-1185">Reference proteome</keyword>
<dbReference type="InterPro" id="IPR016166">
    <property type="entry name" value="FAD-bd_PCMH"/>
</dbReference>
<dbReference type="InterPro" id="IPR036318">
    <property type="entry name" value="FAD-bd_PCMH-like_sf"/>
</dbReference>
<dbReference type="InParanoid" id="A0A0C3EQW7"/>
<dbReference type="InterPro" id="IPR016169">
    <property type="entry name" value="FAD-bd_PCMH_sub2"/>
</dbReference>
<keyword evidence="5" id="KW-0732">Signal</keyword>
<dbReference type="AlphaFoldDB" id="A0A0C3EQW7"/>
<reference evidence="7 8" key="1">
    <citation type="submission" date="2014-04" db="EMBL/GenBank/DDBJ databases">
        <authorList>
            <consortium name="DOE Joint Genome Institute"/>
            <person name="Kuo A."/>
            <person name="Kohler A."/>
            <person name="Nagy L.G."/>
            <person name="Floudas D."/>
            <person name="Copeland A."/>
            <person name="Barry K.W."/>
            <person name="Cichocki N."/>
            <person name="Veneault-Fourrey C."/>
            <person name="LaButti K."/>
            <person name="Lindquist E.A."/>
            <person name="Lipzen A."/>
            <person name="Lundell T."/>
            <person name="Morin E."/>
            <person name="Murat C."/>
            <person name="Sun H."/>
            <person name="Tunlid A."/>
            <person name="Henrissat B."/>
            <person name="Grigoriev I.V."/>
            <person name="Hibbett D.S."/>
            <person name="Martin F."/>
            <person name="Nordberg H.P."/>
            <person name="Cantor M.N."/>
            <person name="Hua S.X."/>
        </authorList>
    </citation>
    <scope>NUCLEOTIDE SEQUENCE [LARGE SCALE GENOMIC DNA]</scope>
    <source>
        <strain evidence="7 8">Foug A</strain>
    </source>
</reference>
<dbReference type="SUPFAM" id="SSF56176">
    <property type="entry name" value="FAD-binding/transporter-associated domain-like"/>
    <property type="match status" value="1"/>
</dbReference>
<keyword evidence="3" id="KW-0274">FAD</keyword>
<dbReference type="OrthoDB" id="2151789at2759"/>
<evidence type="ECO:0000259" key="6">
    <source>
        <dbReference type="PROSITE" id="PS51387"/>
    </source>
</evidence>
<dbReference type="Gene3D" id="3.30.465.10">
    <property type="match status" value="1"/>
</dbReference>
<dbReference type="GO" id="GO:0016491">
    <property type="term" value="F:oxidoreductase activity"/>
    <property type="evidence" value="ECO:0007669"/>
    <property type="project" value="UniProtKB-KW"/>
</dbReference>
<dbReference type="EMBL" id="KN822005">
    <property type="protein sequence ID" value="KIM70196.1"/>
    <property type="molecule type" value="Genomic_DNA"/>
</dbReference>
<evidence type="ECO:0000256" key="2">
    <source>
        <dbReference type="ARBA" id="ARBA00022630"/>
    </source>
</evidence>
<evidence type="ECO:0000256" key="3">
    <source>
        <dbReference type="ARBA" id="ARBA00022827"/>
    </source>
</evidence>
<sequence length="481" mass="51371">MAFRPYILYRSLVLITAAFANAASATDACQGIAALVSNSSGVYYPGSLPYIGDISHWASSSSQNATCAFEPGTAEDLGLGLNVISALRQPFAIKSGGHTTNPGFSSTVGVHISLSRFSDVTYDPDTQTAAVGAGLTWDAVYAALEPYGVNVVGARGPGVGVGGLSLGGGYSYLTNQYGLTVDTVQAYELVMPNGTVKTVTKEDEDLFFGLKGGFNNFGIVTKFTLQTFPQTQVWGGFITYSPDNVELLNQATANFAANATDPKASLMITYDYFLSRNSLGPSALVFYDAPTPPAGVFDEFLNIPFVVKNVSTMSFSALIKSSMANATYGSRAFFNTISVLNYSVPFLDAVVNETVFWGSDPSLGAAFVSYVVEPFLPSLYNHSSAPSAFPPSRSVGFTPLKIYYSWVNETVDDAMHATIRESACRLQQLSGTSGKAPLYPNYAIYDTPLEMIYGANLPRLRSLRQCVDPDNVMGLAGGFKF</sequence>
<evidence type="ECO:0000313" key="7">
    <source>
        <dbReference type="EMBL" id="KIM70196.1"/>
    </source>
</evidence>